<dbReference type="SUPFAM" id="SSF75304">
    <property type="entry name" value="Amidase signature (AS) enzymes"/>
    <property type="match status" value="1"/>
</dbReference>
<evidence type="ECO:0000313" key="3">
    <source>
        <dbReference type="Proteomes" id="UP000717696"/>
    </source>
</evidence>
<reference evidence="2" key="1">
    <citation type="journal article" date="2021" name="Nat. Commun.">
        <title>Genetic determinants of endophytism in the Arabidopsis root mycobiome.</title>
        <authorList>
            <person name="Mesny F."/>
            <person name="Miyauchi S."/>
            <person name="Thiergart T."/>
            <person name="Pickel B."/>
            <person name="Atanasova L."/>
            <person name="Karlsson M."/>
            <person name="Huettel B."/>
            <person name="Barry K.W."/>
            <person name="Haridas S."/>
            <person name="Chen C."/>
            <person name="Bauer D."/>
            <person name="Andreopoulos W."/>
            <person name="Pangilinan J."/>
            <person name="LaButti K."/>
            <person name="Riley R."/>
            <person name="Lipzen A."/>
            <person name="Clum A."/>
            <person name="Drula E."/>
            <person name="Henrissat B."/>
            <person name="Kohler A."/>
            <person name="Grigoriev I.V."/>
            <person name="Martin F.M."/>
            <person name="Hacquard S."/>
        </authorList>
    </citation>
    <scope>NUCLEOTIDE SEQUENCE</scope>
    <source>
        <strain evidence="2">MPI-CAGE-AT-0021</strain>
    </source>
</reference>
<dbReference type="OrthoDB" id="6428749at2759"/>
<dbReference type="PANTHER" id="PTHR46072">
    <property type="entry name" value="AMIDASE-RELATED-RELATED"/>
    <property type="match status" value="1"/>
</dbReference>
<dbReference type="Proteomes" id="UP000717696">
    <property type="component" value="Unassembled WGS sequence"/>
</dbReference>
<keyword evidence="3" id="KW-1185">Reference proteome</keyword>
<dbReference type="AlphaFoldDB" id="A0A9P9F2V7"/>
<dbReference type="InterPro" id="IPR036928">
    <property type="entry name" value="AS_sf"/>
</dbReference>
<organism evidence="2 3">
    <name type="scientific">Dactylonectria estremocensis</name>
    <dbReference type="NCBI Taxonomy" id="1079267"/>
    <lineage>
        <taxon>Eukaryota</taxon>
        <taxon>Fungi</taxon>
        <taxon>Dikarya</taxon>
        <taxon>Ascomycota</taxon>
        <taxon>Pezizomycotina</taxon>
        <taxon>Sordariomycetes</taxon>
        <taxon>Hypocreomycetidae</taxon>
        <taxon>Hypocreales</taxon>
        <taxon>Nectriaceae</taxon>
        <taxon>Dactylonectria</taxon>
    </lineage>
</organism>
<gene>
    <name evidence="2" type="ORF">B0J13DRAFT_673210</name>
</gene>
<comment type="similarity">
    <text evidence="1">Belongs to the amidase family.</text>
</comment>
<name>A0A9P9F2V7_9HYPO</name>
<sequence>MARKGKSTMEGWCGSIEAALLPAKFYHSPYTSSIDVLDFATVVIPVTFAKKDVDQLDPGFRPLTDKDKMNMESYDAEAYDDAPASIQLVSRGLDEEPA</sequence>
<evidence type="ECO:0000313" key="2">
    <source>
        <dbReference type="EMBL" id="KAH7152139.1"/>
    </source>
</evidence>
<dbReference type="PANTHER" id="PTHR46072:SF8">
    <property type="entry name" value="AMIDASE DOMAIN-CONTAINING PROTEIN"/>
    <property type="match status" value="1"/>
</dbReference>
<protein>
    <submittedName>
        <fullName evidence="2">Uncharacterized protein</fullName>
    </submittedName>
</protein>
<comment type="caution">
    <text evidence="2">The sequence shown here is derived from an EMBL/GenBank/DDBJ whole genome shotgun (WGS) entry which is preliminary data.</text>
</comment>
<accession>A0A9P9F2V7</accession>
<dbReference type="EMBL" id="JAGMUU010000005">
    <property type="protein sequence ID" value="KAH7152139.1"/>
    <property type="molecule type" value="Genomic_DNA"/>
</dbReference>
<proteinExistence type="inferred from homology"/>
<dbReference type="Gene3D" id="3.90.1300.10">
    <property type="entry name" value="Amidase signature (AS) domain"/>
    <property type="match status" value="1"/>
</dbReference>
<evidence type="ECO:0000256" key="1">
    <source>
        <dbReference type="ARBA" id="ARBA00009199"/>
    </source>
</evidence>